<name>A0A3M7RTJ5_BRAPC</name>
<keyword evidence="1" id="KW-0732">Signal</keyword>
<dbReference type="EMBL" id="REGN01002675">
    <property type="protein sequence ID" value="RNA26779.1"/>
    <property type="molecule type" value="Genomic_DNA"/>
</dbReference>
<proteinExistence type="predicted"/>
<accession>A0A3M7RTJ5</accession>
<gene>
    <name evidence="2" type="ORF">BpHYR1_015900</name>
</gene>
<organism evidence="2 3">
    <name type="scientific">Brachionus plicatilis</name>
    <name type="common">Marine rotifer</name>
    <name type="synonym">Brachionus muelleri</name>
    <dbReference type="NCBI Taxonomy" id="10195"/>
    <lineage>
        <taxon>Eukaryota</taxon>
        <taxon>Metazoa</taxon>
        <taxon>Spiralia</taxon>
        <taxon>Gnathifera</taxon>
        <taxon>Rotifera</taxon>
        <taxon>Eurotatoria</taxon>
        <taxon>Monogononta</taxon>
        <taxon>Pseudotrocha</taxon>
        <taxon>Ploima</taxon>
        <taxon>Brachionidae</taxon>
        <taxon>Brachionus</taxon>
    </lineage>
</organism>
<evidence type="ECO:0000256" key="1">
    <source>
        <dbReference type="SAM" id="SignalP"/>
    </source>
</evidence>
<sequence length="107" mass="12119">MGITHLSSCRNLNIVHVLVLGTVQTSIDAAKNFLNRKQDRLDGRTGFPTAKRDTKPFFCRNLFTNILSILILKMSIDSIVNQLKYLNSCACKAILMSFMKMDKCESF</sequence>
<evidence type="ECO:0000313" key="3">
    <source>
        <dbReference type="Proteomes" id="UP000276133"/>
    </source>
</evidence>
<feature type="chain" id="PRO_5018110510" evidence="1">
    <location>
        <begin position="30"/>
        <end position="107"/>
    </location>
</feature>
<dbReference type="Proteomes" id="UP000276133">
    <property type="component" value="Unassembled WGS sequence"/>
</dbReference>
<dbReference type="AlphaFoldDB" id="A0A3M7RTJ5"/>
<comment type="caution">
    <text evidence="2">The sequence shown here is derived from an EMBL/GenBank/DDBJ whole genome shotgun (WGS) entry which is preliminary data.</text>
</comment>
<reference evidence="2 3" key="1">
    <citation type="journal article" date="2018" name="Sci. Rep.">
        <title>Genomic signatures of local adaptation to the degree of environmental predictability in rotifers.</title>
        <authorList>
            <person name="Franch-Gras L."/>
            <person name="Hahn C."/>
            <person name="Garcia-Roger E.M."/>
            <person name="Carmona M.J."/>
            <person name="Serra M."/>
            <person name="Gomez A."/>
        </authorList>
    </citation>
    <scope>NUCLEOTIDE SEQUENCE [LARGE SCALE GENOMIC DNA]</scope>
    <source>
        <strain evidence="2">HYR1</strain>
    </source>
</reference>
<feature type="signal peptide" evidence="1">
    <location>
        <begin position="1"/>
        <end position="29"/>
    </location>
</feature>
<keyword evidence="3" id="KW-1185">Reference proteome</keyword>
<protein>
    <submittedName>
        <fullName evidence="2">Uncharacterized protein</fullName>
    </submittedName>
</protein>
<evidence type="ECO:0000313" key="2">
    <source>
        <dbReference type="EMBL" id="RNA26779.1"/>
    </source>
</evidence>